<dbReference type="Gene3D" id="3.80.10.10">
    <property type="entry name" value="Ribonuclease Inhibitor"/>
    <property type="match status" value="2"/>
</dbReference>
<dbReference type="InterPro" id="IPR050232">
    <property type="entry name" value="FBL13/AtMIF1-like"/>
</dbReference>
<gene>
    <name evidence="1" type="ORF">ONZ51_g3838</name>
</gene>
<comment type="caution">
    <text evidence="1">The sequence shown here is derived from an EMBL/GenBank/DDBJ whole genome shotgun (WGS) entry which is preliminary data.</text>
</comment>
<dbReference type="PANTHER" id="PTHR31900:SF34">
    <property type="entry name" value="EMB|CAB62440.1-RELATED"/>
    <property type="match status" value="1"/>
</dbReference>
<dbReference type="SUPFAM" id="SSF52047">
    <property type="entry name" value="RNI-like"/>
    <property type="match status" value="2"/>
</dbReference>
<dbReference type="InterPro" id="IPR032675">
    <property type="entry name" value="LRR_dom_sf"/>
</dbReference>
<dbReference type="AlphaFoldDB" id="A0AAD7TXG8"/>
<protein>
    <recommendedName>
        <fullName evidence="3">F-box domain-containing protein</fullName>
    </recommendedName>
</protein>
<reference evidence="1" key="1">
    <citation type="submission" date="2022-11" db="EMBL/GenBank/DDBJ databases">
        <title>Genome Sequence of Cubamyces cubensis.</title>
        <authorList>
            <person name="Buettner E."/>
        </authorList>
    </citation>
    <scope>NUCLEOTIDE SEQUENCE</scope>
    <source>
        <strain evidence="1">MPL-01</strain>
    </source>
</reference>
<dbReference type="EMBL" id="JAPEVG010000070">
    <property type="protein sequence ID" value="KAJ8487944.1"/>
    <property type="molecule type" value="Genomic_DNA"/>
</dbReference>
<evidence type="ECO:0008006" key="3">
    <source>
        <dbReference type="Google" id="ProtNLM"/>
    </source>
</evidence>
<sequence>MESPRPQTLCLHTLPDDIVSLIVHEAQRSQKFNGLQSLSRVSRRLRLLCSPILFKHCYLHYDPQVTPPEAVRMHVRRVTYYGVGSVEVTAPYAASLRTYLNYLPNVTHIRLLGKAGGPAAELVDLCLEKATSLDIDFSSHWAPIPSNLPSGEHYMRRNSLTHFRYGTHTFRERLSTRITWDFRDEYDMESRSLARLIRDMHTTAESLSLPMETAPLSFMQDLEWPRIRCFSLYGRYEFLSPDSQPRLPAVLSRMSSLRTLHVQARQHPAFLRAPILGRSPPVSIEMTELRSLTLAYPDPEDAIFDLKTPHLTRLSLRDEPRHYLDPPYASYAAIYCPLLRASECLYILRKFATPSLESLELVYEADHGESDLLRHLSSYPRLVRVELHRYRADNDQTDVPYIAVATILSSITSLQSLHLNLNFREMPPVRCVDPDICRPWPILRDMRAQEILTIMQRCPKLEYVALLDPRYQCCTWVEYRPQWYPGASIDIYEDLLRAYAQTSGADPALNAFSRGSPHSQANIASATPLTKALQTLPDDILVVICQEIQSAHVDSLGSISRVSRRLRSICMPILFKCCYPHYVEHTSSHTVTPPEAIRTHVRQIAFCGIGPVGINIPYATSLRTYLRYLPNVVHIRLLGIAGGPTAELIDVCLERVASLEVDFSSRWAPVPSDLPSGERYTRRNLLARFQYRTHTYRDSLSGRGPLWSLKDEYAMEARCLARFVCDMHTTVESLSLPMETAPLLQMQDLEWPRIRSFSLYGRYDSLSLRSGSVLPAVLSRMPSLRTLHVQATQHQTLARAPIFGRSPNAQTEMVELQSLTVAYPDPEDVLFCRKAPLLTRLSLRDEPRRYIESWDRPLLRAWECLYILRKFVTPGLESLELVYEADHCEDDLMRHISSHYPRLARLELHRYRAQDDEEDVPYRSMMTTISSITSLQSLHLNLGFREMPPVRCNDFDKCESWARFRDIRAQEILAIMQSCPKMEYVALLNPRYRCCTWVEYRFPWYPGPSIDLDVELVRADSDWLPYRR</sequence>
<name>A0AAD7TXG8_9APHY</name>
<evidence type="ECO:0000313" key="1">
    <source>
        <dbReference type="EMBL" id="KAJ8487944.1"/>
    </source>
</evidence>
<accession>A0AAD7TXG8</accession>
<proteinExistence type="predicted"/>
<evidence type="ECO:0000313" key="2">
    <source>
        <dbReference type="Proteomes" id="UP001215151"/>
    </source>
</evidence>
<keyword evidence="2" id="KW-1185">Reference proteome</keyword>
<dbReference type="Proteomes" id="UP001215151">
    <property type="component" value="Unassembled WGS sequence"/>
</dbReference>
<organism evidence="1 2">
    <name type="scientific">Trametes cubensis</name>
    <dbReference type="NCBI Taxonomy" id="1111947"/>
    <lineage>
        <taxon>Eukaryota</taxon>
        <taxon>Fungi</taxon>
        <taxon>Dikarya</taxon>
        <taxon>Basidiomycota</taxon>
        <taxon>Agaricomycotina</taxon>
        <taxon>Agaricomycetes</taxon>
        <taxon>Polyporales</taxon>
        <taxon>Polyporaceae</taxon>
        <taxon>Trametes</taxon>
    </lineage>
</organism>
<dbReference type="PANTHER" id="PTHR31900">
    <property type="entry name" value="F-BOX/RNI SUPERFAMILY PROTEIN-RELATED"/>
    <property type="match status" value="1"/>
</dbReference>